<dbReference type="EnsemblFungi" id="PTTG_02487-t43_1">
    <property type="protein sequence ID" value="PTTG_02487-t43_1-p1"/>
    <property type="gene ID" value="PTTG_02487"/>
</dbReference>
<dbReference type="AlphaFoldDB" id="A0A0C4ENZ0"/>
<accession>A0A0C4ENZ0</accession>
<dbReference type="Proteomes" id="UP000005240">
    <property type="component" value="Unassembled WGS sequence"/>
</dbReference>
<reference evidence="2" key="4">
    <citation type="submission" date="2025-05" db="UniProtKB">
        <authorList>
            <consortium name="EnsemblFungi"/>
        </authorList>
    </citation>
    <scope>IDENTIFICATION</scope>
    <source>
        <strain evidence="2">isolate 1-1 / race 1 (BBBD)</strain>
    </source>
</reference>
<dbReference type="VEuPathDB" id="FungiDB:PTTG_02487"/>
<protein>
    <submittedName>
        <fullName evidence="1 2">Uncharacterized protein</fullName>
    </submittedName>
</protein>
<sequence>MSRSRISLARKKKGEFTARSSLADATSRWEALESPRRAAPFRVSVLFDYSHPVDRILRGWAASSDWGVSARSACSRTSWQVRPSSTVGSAGSMRREWD</sequence>
<keyword evidence="3" id="KW-1185">Reference proteome</keyword>
<reference evidence="1" key="2">
    <citation type="submission" date="2016-05" db="EMBL/GenBank/DDBJ databases">
        <title>Comparative analysis highlights variable genome content of wheat rusts and divergence of the mating loci.</title>
        <authorList>
            <person name="Cuomo C.A."/>
            <person name="Bakkeren G."/>
            <person name="Szabo L."/>
            <person name="Khalil H."/>
            <person name="Joly D."/>
            <person name="Goldberg J."/>
            <person name="Young S."/>
            <person name="Zeng Q."/>
            <person name="Fellers J."/>
        </authorList>
    </citation>
    <scope>NUCLEOTIDE SEQUENCE [LARGE SCALE GENOMIC DNA]</scope>
    <source>
        <strain evidence="1">1-1 BBBD Race 1</strain>
    </source>
</reference>
<reference evidence="1" key="1">
    <citation type="submission" date="2009-11" db="EMBL/GenBank/DDBJ databases">
        <authorList>
            <consortium name="The Broad Institute Genome Sequencing Platform"/>
            <person name="Ward D."/>
            <person name="Feldgarden M."/>
            <person name="Earl A."/>
            <person name="Young S.K."/>
            <person name="Zeng Q."/>
            <person name="Koehrsen M."/>
            <person name="Alvarado L."/>
            <person name="Berlin A."/>
            <person name="Bochicchio J."/>
            <person name="Borenstein D."/>
            <person name="Chapman S.B."/>
            <person name="Chen Z."/>
            <person name="Engels R."/>
            <person name="Freedman E."/>
            <person name="Gellesch M."/>
            <person name="Goldberg J."/>
            <person name="Griggs A."/>
            <person name="Gujja S."/>
            <person name="Heilman E."/>
            <person name="Heiman D."/>
            <person name="Hepburn T."/>
            <person name="Howarth C."/>
            <person name="Jen D."/>
            <person name="Larson L."/>
            <person name="Lewis B."/>
            <person name="Mehta T."/>
            <person name="Park D."/>
            <person name="Pearson M."/>
            <person name="Roberts A."/>
            <person name="Saif S."/>
            <person name="Shea T."/>
            <person name="Shenoy N."/>
            <person name="Sisk P."/>
            <person name="Stolte C."/>
            <person name="Sykes S."/>
            <person name="Thomson T."/>
            <person name="Walk T."/>
            <person name="White J."/>
            <person name="Yandava C."/>
            <person name="Izard J."/>
            <person name="Baranova O.V."/>
            <person name="Blanton J.M."/>
            <person name="Tanner A.C."/>
            <person name="Dewhirst F.E."/>
            <person name="Haas B."/>
            <person name="Nusbaum C."/>
            <person name="Birren B."/>
        </authorList>
    </citation>
    <scope>NUCLEOTIDE SEQUENCE [LARGE SCALE GENOMIC DNA]</scope>
    <source>
        <strain evidence="1">1-1 BBBD Race 1</strain>
    </source>
</reference>
<organism evidence="1">
    <name type="scientific">Puccinia triticina (isolate 1-1 / race 1 (BBBD))</name>
    <name type="common">Brown leaf rust fungus</name>
    <dbReference type="NCBI Taxonomy" id="630390"/>
    <lineage>
        <taxon>Eukaryota</taxon>
        <taxon>Fungi</taxon>
        <taxon>Dikarya</taxon>
        <taxon>Basidiomycota</taxon>
        <taxon>Pucciniomycotina</taxon>
        <taxon>Pucciniomycetes</taxon>
        <taxon>Pucciniales</taxon>
        <taxon>Pucciniaceae</taxon>
        <taxon>Puccinia</taxon>
    </lineage>
</organism>
<evidence type="ECO:0000313" key="2">
    <source>
        <dbReference type="EnsemblFungi" id="PTTG_02487-t43_1-p1"/>
    </source>
</evidence>
<name>A0A0C4ENZ0_PUCT1</name>
<dbReference type="EMBL" id="ADAS02000004">
    <property type="protein sequence ID" value="OAV98948.1"/>
    <property type="molecule type" value="Genomic_DNA"/>
</dbReference>
<proteinExistence type="predicted"/>
<evidence type="ECO:0000313" key="1">
    <source>
        <dbReference type="EMBL" id="OAV98948.1"/>
    </source>
</evidence>
<reference evidence="2 3" key="3">
    <citation type="journal article" date="2017" name="G3 (Bethesda)">
        <title>Comparative analysis highlights variable genome content of wheat rusts and divergence of the mating loci.</title>
        <authorList>
            <person name="Cuomo C.A."/>
            <person name="Bakkeren G."/>
            <person name="Khalil H.B."/>
            <person name="Panwar V."/>
            <person name="Joly D."/>
            <person name="Linning R."/>
            <person name="Sakthikumar S."/>
            <person name="Song X."/>
            <person name="Adiconis X."/>
            <person name="Fan L."/>
            <person name="Goldberg J.M."/>
            <person name="Levin J.Z."/>
            <person name="Young S."/>
            <person name="Zeng Q."/>
            <person name="Anikster Y."/>
            <person name="Bruce M."/>
            <person name="Wang M."/>
            <person name="Yin C."/>
            <person name="McCallum B."/>
            <person name="Szabo L.J."/>
            <person name="Hulbert S."/>
            <person name="Chen X."/>
            <person name="Fellers J.P."/>
        </authorList>
    </citation>
    <scope>NUCLEOTIDE SEQUENCE</scope>
    <source>
        <strain evidence="3">Isolate 1-1 / race 1 (BBBD)</strain>
        <strain evidence="2">isolate 1-1 / race 1 (BBBD)</strain>
    </source>
</reference>
<gene>
    <name evidence="1" type="ORF">PTTG_02487</name>
</gene>
<evidence type="ECO:0000313" key="3">
    <source>
        <dbReference type="Proteomes" id="UP000005240"/>
    </source>
</evidence>